<dbReference type="RefSeq" id="WP_149317000.1">
    <property type="nucleotide sequence ID" value="NZ_CP080293.1"/>
</dbReference>
<dbReference type="EC" id="5.3.1.24" evidence="3 9"/>
<dbReference type="PANTHER" id="PTHR42894">
    <property type="entry name" value="N-(5'-PHOSPHORIBOSYL)ANTHRANILATE ISOMERASE"/>
    <property type="match status" value="1"/>
</dbReference>
<comment type="caution">
    <text evidence="11">The sequence shown here is derived from an EMBL/GenBank/DDBJ whole genome shotgun (WGS) entry which is preliminary data.</text>
</comment>
<comment type="similarity">
    <text evidence="9">Belongs to the TrpF family.</text>
</comment>
<dbReference type="AlphaFoldDB" id="A0A5M8AKR7"/>
<dbReference type="Proteomes" id="UP000324324">
    <property type="component" value="Unassembled WGS sequence"/>
</dbReference>
<feature type="domain" description="N-(5'phosphoribosyl) anthranilate isomerase (PRAI)" evidence="10">
    <location>
        <begin position="30"/>
        <end position="246"/>
    </location>
</feature>
<comment type="catalytic activity">
    <reaction evidence="1 9">
        <text>N-(5-phospho-beta-D-ribosyl)anthranilate = 1-(2-carboxyphenylamino)-1-deoxy-D-ribulose 5-phosphate</text>
        <dbReference type="Rhea" id="RHEA:21540"/>
        <dbReference type="ChEBI" id="CHEBI:18277"/>
        <dbReference type="ChEBI" id="CHEBI:58613"/>
        <dbReference type="EC" id="5.3.1.24"/>
    </reaction>
</comment>
<dbReference type="InterPro" id="IPR001240">
    <property type="entry name" value="PRAI_dom"/>
</dbReference>
<sequence>MPSPTSAPGAAAAPAAAPAEFVPVRPRTRIKICGLTREDDVRAAVDAGADAIGLVFYPGSPRHVDVARAAALAEAAGPFVAVVGLFVNADAEDIAHVAERVPLSLLQFHGDESAQDCARAAQRCRLPFLRAARVRPGLDLVEFGDQYRDAAAILLDAFVEGYGGGGHAFDWTLIPPGWIAPSPSTSPCNGNRTASAAPRIVLSGGLNAQNVAGAIERVRPYAVDVSSGVEAAKGVKDPARIADFVRAVRAADANHAA</sequence>
<evidence type="ECO:0000256" key="5">
    <source>
        <dbReference type="ARBA" id="ARBA00022605"/>
    </source>
</evidence>
<accession>A0A5M8AKR7</accession>
<dbReference type="UniPathway" id="UPA00035">
    <property type="reaction ID" value="UER00042"/>
</dbReference>
<evidence type="ECO:0000256" key="1">
    <source>
        <dbReference type="ARBA" id="ARBA00001164"/>
    </source>
</evidence>
<evidence type="ECO:0000256" key="4">
    <source>
        <dbReference type="ARBA" id="ARBA00022272"/>
    </source>
</evidence>
<keyword evidence="5 9" id="KW-0028">Amino-acid biosynthesis</keyword>
<evidence type="ECO:0000256" key="8">
    <source>
        <dbReference type="ARBA" id="ARBA00023235"/>
    </source>
</evidence>
<proteinExistence type="inferred from homology"/>
<dbReference type="SUPFAM" id="SSF51366">
    <property type="entry name" value="Ribulose-phoshate binding barrel"/>
    <property type="match status" value="1"/>
</dbReference>
<dbReference type="GO" id="GO:0000162">
    <property type="term" value="P:L-tryptophan biosynthetic process"/>
    <property type="evidence" value="ECO:0007669"/>
    <property type="project" value="UniProtKB-UniRule"/>
</dbReference>
<keyword evidence="12" id="KW-1185">Reference proteome</keyword>
<keyword evidence="7 9" id="KW-0057">Aromatic amino acid biosynthesis</keyword>
<protein>
    <recommendedName>
        <fullName evidence="4 9">N-(5'-phosphoribosyl)anthranilate isomerase</fullName>
        <shortName evidence="9">PRAI</shortName>
        <ecNumber evidence="3 9">5.3.1.24</ecNumber>
    </recommendedName>
</protein>
<evidence type="ECO:0000256" key="3">
    <source>
        <dbReference type="ARBA" id="ARBA00012572"/>
    </source>
</evidence>
<evidence type="ECO:0000256" key="7">
    <source>
        <dbReference type="ARBA" id="ARBA00023141"/>
    </source>
</evidence>
<dbReference type="Pfam" id="PF00697">
    <property type="entry name" value="PRAI"/>
    <property type="match status" value="1"/>
</dbReference>
<comment type="pathway">
    <text evidence="2 9">Amino-acid biosynthesis; L-tryptophan biosynthesis; L-tryptophan from chorismate: step 3/5.</text>
</comment>
<gene>
    <name evidence="9" type="primary">trpF</name>
    <name evidence="11" type="ORF">F1599_14845</name>
</gene>
<evidence type="ECO:0000256" key="9">
    <source>
        <dbReference type="HAMAP-Rule" id="MF_00135"/>
    </source>
</evidence>
<dbReference type="InterPro" id="IPR011060">
    <property type="entry name" value="RibuloseP-bd_barrel"/>
</dbReference>
<dbReference type="GO" id="GO:0004640">
    <property type="term" value="F:phosphoribosylanthranilate isomerase activity"/>
    <property type="evidence" value="ECO:0007669"/>
    <property type="project" value="UniProtKB-UniRule"/>
</dbReference>
<organism evidence="11 12">
    <name type="scientific">Cupriavidus cauae</name>
    <dbReference type="NCBI Taxonomy" id="2608999"/>
    <lineage>
        <taxon>Bacteria</taxon>
        <taxon>Pseudomonadati</taxon>
        <taxon>Pseudomonadota</taxon>
        <taxon>Betaproteobacteria</taxon>
        <taxon>Burkholderiales</taxon>
        <taxon>Burkholderiaceae</taxon>
        <taxon>Cupriavidus</taxon>
    </lineage>
</organism>
<keyword evidence="8 9" id="KW-0413">Isomerase</keyword>
<dbReference type="InterPro" id="IPR013785">
    <property type="entry name" value="Aldolase_TIM"/>
</dbReference>
<dbReference type="InterPro" id="IPR044643">
    <property type="entry name" value="TrpF_fam"/>
</dbReference>
<dbReference type="PANTHER" id="PTHR42894:SF1">
    <property type="entry name" value="N-(5'-PHOSPHORIBOSYL)ANTHRANILATE ISOMERASE"/>
    <property type="match status" value="1"/>
</dbReference>
<name>A0A5M8AKR7_9BURK</name>
<dbReference type="HAMAP" id="MF_00135">
    <property type="entry name" value="PRAI"/>
    <property type="match status" value="1"/>
</dbReference>
<dbReference type="CDD" id="cd00405">
    <property type="entry name" value="PRAI"/>
    <property type="match status" value="1"/>
</dbReference>
<evidence type="ECO:0000256" key="2">
    <source>
        <dbReference type="ARBA" id="ARBA00004664"/>
    </source>
</evidence>
<evidence type="ECO:0000313" key="12">
    <source>
        <dbReference type="Proteomes" id="UP000324324"/>
    </source>
</evidence>
<dbReference type="Gene3D" id="3.20.20.70">
    <property type="entry name" value="Aldolase class I"/>
    <property type="match status" value="1"/>
</dbReference>
<reference evidence="11 12" key="1">
    <citation type="submission" date="2019-09" db="EMBL/GenBank/DDBJ databases">
        <title>Isolation of a novel species in the genus Cupriavidus from patients with sepsis using whole genome sequencing.</title>
        <authorList>
            <person name="Kweon O.J."/>
            <person name="Lee M.-K."/>
        </authorList>
    </citation>
    <scope>NUCLEOTIDE SEQUENCE [LARGE SCALE GENOMIC DNA]</scope>
    <source>
        <strain evidence="11 12">MKL-01</strain>
    </source>
</reference>
<dbReference type="NCBIfam" id="NF002299">
    <property type="entry name" value="PRK01222.1-6"/>
    <property type="match status" value="1"/>
</dbReference>
<dbReference type="EMBL" id="VWRN01000036">
    <property type="protein sequence ID" value="KAA6122771.1"/>
    <property type="molecule type" value="Genomic_DNA"/>
</dbReference>
<dbReference type="NCBIfam" id="NF002298">
    <property type="entry name" value="PRK01222.1-4"/>
    <property type="match status" value="1"/>
</dbReference>
<evidence type="ECO:0000259" key="10">
    <source>
        <dbReference type="Pfam" id="PF00697"/>
    </source>
</evidence>
<evidence type="ECO:0000313" key="11">
    <source>
        <dbReference type="EMBL" id="KAA6122771.1"/>
    </source>
</evidence>
<keyword evidence="6 9" id="KW-0822">Tryptophan biosynthesis</keyword>
<evidence type="ECO:0000256" key="6">
    <source>
        <dbReference type="ARBA" id="ARBA00022822"/>
    </source>
</evidence>